<name>A0A1I7WC49_HETBA</name>
<dbReference type="Proteomes" id="UP000095283">
    <property type="component" value="Unplaced"/>
</dbReference>
<organism evidence="1 2">
    <name type="scientific">Heterorhabditis bacteriophora</name>
    <name type="common">Entomopathogenic nematode worm</name>
    <dbReference type="NCBI Taxonomy" id="37862"/>
    <lineage>
        <taxon>Eukaryota</taxon>
        <taxon>Metazoa</taxon>
        <taxon>Ecdysozoa</taxon>
        <taxon>Nematoda</taxon>
        <taxon>Chromadorea</taxon>
        <taxon>Rhabditida</taxon>
        <taxon>Rhabditina</taxon>
        <taxon>Rhabditomorpha</taxon>
        <taxon>Strongyloidea</taxon>
        <taxon>Heterorhabditidae</taxon>
        <taxon>Heterorhabditis</taxon>
    </lineage>
</organism>
<protein>
    <submittedName>
        <fullName evidence="2">MBL fold metallo-hydrolase</fullName>
    </submittedName>
</protein>
<proteinExistence type="predicted"/>
<keyword evidence="1" id="KW-1185">Reference proteome</keyword>
<reference evidence="2" key="1">
    <citation type="submission" date="2016-11" db="UniProtKB">
        <authorList>
            <consortium name="WormBaseParasite"/>
        </authorList>
    </citation>
    <scope>IDENTIFICATION</scope>
</reference>
<dbReference type="WBParaSite" id="Hba_02248">
    <property type="protein sequence ID" value="Hba_02248"/>
    <property type="gene ID" value="Hba_02248"/>
</dbReference>
<accession>A0A1I7WC49</accession>
<dbReference type="AlphaFoldDB" id="A0A1I7WC49"/>
<evidence type="ECO:0000313" key="1">
    <source>
        <dbReference type="Proteomes" id="UP000095283"/>
    </source>
</evidence>
<evidence type="ECO:0000313" key="2">
    <source>
        <dbReference type="WBParaSite" id="Hba_02248"/>
    </source>
</evidence>
<sequence>MRIWSEMNIRHLYEFAPGHALAITEKQGLKLMHG</sequence>